<evidence type="ECO:0000256" key="1">
    <source>
        <dbReference type="ARBA" id="ARBA00007665"/>
    </source>
</evidence>
<dbReference type="GO" id="GO:0006446">
    <property type="term" value="P:regulation of translational initiation"/>
    <property type="evidence" value="ECO:0007669"/>
    <property type="project" value="TreeGrafter"/>
</dbReference>
<dbReference type="AlphaFoldDB" id="A0A7G9WAC2"/>
<dbReference type="InterPro" id="IPR020568">
    <property type="entry name" value="Ribosomal_Su5_D2-typ_SF"/>
</dbReference>
<dbReference type="PANTHER" id="PTHR16301:SF20">
    <property type="entry name" value="IMPACT FAMILY MEMBER YIGZ"/>
    <property type="match status" value="1"/>
</dbReference>
<dbReference type="InterPro" id="IPR015796">
    <property type="entry name" value="Impact_YigZ-like"/>
</dbReference>
<organism evidence="4 5">
    <name type="scientific">Alkalicella caledoniensis</name>
    <dbReference type="NCBI Taxonomy" id="2731377"/>
    <lineage>
        <taxon>Bacteria</taxon>
        <taxon>Bacillati</taxon>
        <taxon>Bacillota</taxon>
        <taxon>Clostridia</taxon>
        <taxon>Eubacteriales</taxon>
        <taxon>Proteinivoracaceae</taxon>
        <taxon>Alkalicella</taxon>
    </lineage>
</organism>
<dbReference type="InterPro" id="IPR015269">
    <property type="entry name" value="UPF0029_Impact_C"/>
</dbReference>
<keyword evidence="5" id="KW-1185">Reference proteome</keyword>
<dbReference type="PROSITE" id="PS00910">
    <property type="entry name" value="UPF0029"/>
    <property type="match status" value="1"/>
</dbReference>
<dbReference type="NCBIfam" id="TIGR00257">
    <property type="entry name" value="IMPACT_YIGZ"/>
    <property type="match status" value="1"/>
</dbReference>
<dbReference type="PANTHER" id="PTHR16301">
    <property type="entry name" value="IMPACT-RELATED"/>
    <property type="match status" value="1"/>
</dbReference>
<feature type="domain" description="UPF0029" evidence="3">
    <location>
        <begin position="142"/>
        <end position="194"/>
    </location>
</feature>
<dbReference type="Gene3D" id="3.30.70.240">
    <property type="match status" value="1"/>
</dbReference>
<evidence type="ECO:0000313" key="4">
    <source>
        <dbReference type="EMBL" id="QNO15634.1"/>
    </source>
</evidence>
<comment type="similarity">
    <text evidence="1">Belongs to the IMPACT family.</text>
</comment>
<dbReference type="SUPFAM" id="SSF54980">
    <property type="entry name" value="EF-G C-terminal domain-like"/>
    <property type="match status" value="1"/>
</dbReference>
<dbReference type="Proteomes" id="UP000516160">
    <property type="component" value="Chromosome"/>
</dbReference>
<feature type="domain" description="Impact N-terminal" evidence="2">
    <location>
        <begin position="20"/>
        <end position="123"/>
    </location>
</feature>
<dbReference type="Gene3D" id="3.30.230.30">
    <property type="entry name" value="Impact, N-terminal domain"/>
    <property type="match status" value="1"/>
</dbReference>
<evidence type="ECO:0000313" key="5">
    <source>
        <dbReference type="Proteomes" id="UP000516160"/>
    </source>
</evidence>
<name>A0A7G9WAC2_ALKCA</name>
<protein>
    <submittedName>
        <fullName evidence="4">YigZ family protein</fullName>
    </submittedName>
</protein>
<proteinExistence type="inferred from homology"/>
<gene>
    <name evidence="4" type="ORF">HYG86_13045</name>
</gene>
<dbReference type="Pfam" id="PF01205">
    <property type="entry name" value="Impact_N"/>
    <property type="match status" value="1"/>
</dbReference>
<dbReference type="KEGG" id="acae:HYG86_13045"/>
<dbReference type="RefSeq" id="WP_213166042.1">
    <property type="nucleotide sequence ID" value="NZ_CP058559.1"/>
</dbReference>
<accession>A0A7G9WAC2</accession>
<sequence>MLKKYYRLKDLGVKEIIINKSRFIGLATPIESEEQALEIIQRVKKEHYNANHNVYAYQIGENDEIQRANDDGEPSGTAGKPVLEIIKKENLKNTLIIVTRYFGGIKLGSGGLIRAYAQCAKEGIMAAKKGYNLLMSNVTVFYDYTFHGKIENYLQNFKYVIGSEFTDRVAINILLDDVELDTFTQEIKNLTSGQSEIHINNQEYVFVEEVNND</sequence>
<dbReference type="InterPro" id="IPR023582">
    <property type="entry name" value="Impact"/>
</dbReference>
<dbReference type="SUPFAM" id="SSF54211">
    <property type="entry name" value="Ribosomal protein S5 domain 2-like"/>
    <property type="match status" value="1"/>
</dbReference>
<dbReference type="InterPro" id="IPR035647">
    <property type="entry name" value="EFG_III/V"/>
</dbReference>
<dbReference type="InterPro" id="IPR020569">
    <property type="entry name" value="UPF0029_Impact_CS"/>
</dbReference>
<dbReference type="GO" id="GO:0005737">
    <property type="term" value="C:cytoplasm"/>
    <property type="evidence" value="ECO:0007669"/>
    <property type="project" value="TreeGrafter"/>
</dbReference>
<dbReference type="EMBL" id="CP058559">
    <property type="protein sequence ID" value="QNO15634.1"/>
    <property type="molecule type" value="Genomic_DNA"/>
</dbReference>
<dbReference type="InterPro" id="IPR036956">
    <property type="entry name" value="Impact_N_sf"/>
</dbReference>
<evidence type="ECO:0000259" key="3">
    <source>
        <dbReference type="Pfam" id="PF09186"/>
    </source>
</evidence>
<reference evidence="4 5" key="1">
    <citation type="submission" date="2020-07" db="EMBL/GenBank/DDBJ databases">
        <title>Alkalicella. sp. LB2 genome.</title>
        <authorList>
            <person name="Postec A."/>
            <person name="Quemeneur M."/>
        </authorList>
    </citation>
    <scope>NUCLEOTIDE SEQUENCE [LARGE SCALE GENOMIC DNA]</scope>
    <source>
        <strain evidence="4 5">LB2</strain>
    </source>
</reference>
<evidence type="ECO:0000259" key="2">
    <source>
        <dbReference type="Pfam" id="PF01205"/>
    </source>
</evidence>
<dbReference type="InterPro" id="IPR001498">
    <property type="entry name" value="Impact_N"/>
</dbReference>
<dbReference type="Pfam" id="PF09186">
    <property type="entry name" value="DUF1949"/>
    <property type="match status" value="1"/>
</dbReference>